<evidence type="ECO:0000313" key="3">
    <source>
        <dbReference type="Proteomes" id="UP001549184"/>
    </source>
</evidence>
<gene>
    <name evidence="2" type="ORF">ABIC75_002200</name>
</gene>
<dbReference type="PANTHER" id="PTHR10598">
    <property type="entry name" value="SET1/ASH2 HISTONE METHYLTRANSFERASE COMPLEX SUBUNIT ASH2"/>
    <property type="match status" value="1"/>
</dbReference>
<protein>
    <recommendedName>
        <fullName evidence="1">B30.2/SPRY domain-containing protein</fullName>
    </recommendedName>
</protein>
<dbReference type="RefSeq" id="WP_354013878.1">
    <property type="nucleotide sequence ID" value="NZ_JBEPMU010000003.1"/>
</dbReference>
<dbReference type="PROSITE" id="PS50188">
    <property type="entry name" value="B302_SPRY"/>
    <property type="match status" value="1"/>
</dbReference>
<organism evidence="2 3">
    <name type="scientific">Dyella japonica</name>
    <dbReference type="NCBI Taxonomy" id="231455"/>
    <lineage>
        <taxon>Bacteria</taxon>
        <taxon>Pseudomonadati</taxon>
        <taxon>Pseudomonadota</taxon>
        <taxon>Gammaproteobacteria</taxon>
        <taxon>Lysobacterales</taxon>
        <taxon>Rhodanobacteraceae</taxon>
        <taxon>Dyella</taxon>
    </lineage>
</organism>
<name>A0ABV2JUE9_9GAMM</name>
<dbReference type="EMBL" id="JBEPMU010000003">
    <property type="protein sequence ID" value="MET3652468.1"/>
    <property type="molecule type" value="Genomic_DNA"/>
</dbReference>
<comment type="caution">
    <text evidence="2">The sequence shown here is derived from an EMBL/GenBank/DDBJ whole genome shotgun (WGS) entry which is preliminary data.</text>
</comment>
<sequence length="206" mass="20496">MIPGIVASGMRVSSGAPAVTWSQTDKNASIALSNGNLTATKNGADGAYGAIRATQGASAGKLYFEVLIVAGTTSPFITVGLALAAASLTVYTGADASGWGYYGQTGQKATNAVLSTYGAAFGTGDVIGVFYDGSTGSVWFAKNGLVQGGGDPVAGTSPAFTGVPNTVIPSAALWRASSPAHAVTGRFKTSDFSYAPPTGYSSWSGG</sequence>
<dbReference type="Pfam" id="PF00622">
    <property type="entry name" value="SPRY"/>
    <property type="match status" value="1"/>
</dbReference>
<dbReference type="PANTHER" id="PTHR10598:SF0">
    <property type="entry name" value="SET1_ASH2 HISTONE METHYLTRANSFERASE COMPLEX SUBUNIT ASH2"/>
    <property type="match status" value="1"/>
</dbReference>
<dbReference type="InterPro" id="IPR037353">
    <property type="entry name" value="ASH2"/>
</dbReference>
<dbReference type="InterPro" id="IPR013320">
    <property type="entry name" value="ConA-like_dom_sf"/>
</dbReference>
<dbReference type="Proteomes" id="UP001549184">
    <property type="component" value="Unassembled WGS sequence"/>
</dbReference>
<evidence type="ECO:0000313" key="2">
    <source>
        <dbReference type="EMBL" id="MET3652468.1"/>
    </source>
</evidence>
<dbReference type="InterPro" id="IPR003877">
    <property type="entry name" value="SPRY_dom"/>
</dbReference>
<keyword evidence="3" id="KW-1185">Reference proteome</keyword>
<proteinExistence type="predicted"/>
<dbReference type="SMART" id="SM00449">
    <property type="entry name" value="SPRY"/>
    <property type="match status" value="1"/>
</dbReference>
<evidence type="ECO:0000259" key="1">
    <source>
        <dbReference type="PROSITE" id="PS50188"/>
    </source>
</evidence>
<reference evidence="2 3" key="1">
    <citation type="submission" date="2024-06" db="EMBL/GenBank/DDBJ databases">
        <title>Sorghum-associated microbial communities from plants grown in Nebraska, USA.</title>
        <authorList>
            <person name="Schachtman D."/>
        </authorList>
    </citation>
    <scope>NUCLEOTIDE SEQUENCE [LARGE SCALE GENOMIC DNA]</scope>
    <source>
        <strain evidence="2 3">1073</strain>
    </source>
</reference>
<feature type="domain" description="B30.2/SPRY" evidence="1">
    <location>
        <begin position="1"/>
        <end position="189"/>
    </location>
</feature>
<accession>A0ABV2JUE9</accession>
<dbReference type="InterPro" id="IPR001870">
    <property type="entry name" value="B30.2/SPRY"/>
</dbReference>
<dbReference type="SUPFAM" id="SSF49899">
    <property type="entry name" value="Concanavalin A-like lectins/glucanases"/>
    <property type="match status" value="1"/>
</dbReference>
<dbReference type="InterPro" id="IPR043136">
    <property type="entry name" value="B30.2/SPRY_sf"/>
</dbReference>
<dbReference type="Gene3D" id="2.60.120.920">
    <property type="match status" value="1"/>
</dbReference>